<feature type="domain" description="Ig-like" evidence="3">
    <location>
        <begin position="31"/>
        <end position="129"/>
    </location>
</feature>
<evidence type="ECO:0000259" key="3">
    <source>
        <dbReference type="PROSITE" id="PS50835"/>
    </source>
</evidence>
<dbReference type="InterPro" id="IPR013106">
    <property type="entry name" value="Ig_V-set"/>
</dbReference>
<accession>A0AAJ7VFH8</accession>
<gene>
    <name evidence="5" type="primary">LOC108896455</name>
</gene>
<dbReference type="InterPro" id="IPR007110">
    <property type="entry name" value="Ig-like_dom"/>
</dbReference>
<feature type="signal peptide" evidence="2">
    <location>
        <begin position="1"/>
        <end position="18"/>
    </location>
</feature>
<feature type="chain" id="PRO_5042590948" evidence="2">
    <location>
        <begin position="19"/>
        <end position="247"/>
    </location>
</feature>
<evidence type="ECO:0000256" key="2">
    <source>
        <dbReference type="SAM" id="SignalP"/>
    </source>
</evidence>
<evidence type="ECO:0000313" key="5">
    <source>
        <dbReference type="RefSeq" id="XP_018551117.1"/>
    </source>
</evidence>
<dbReference type="SUPFAM" id="SSF48726">
    <property type="entry name" value="Immunoglobulin"/>
    <property type="match status" value="1"/>
</dbReference>
<dbReference type="InterPro" id="IPR003599">
    <property type="entry name" value="Ig_sub"/>
</dbReference>
<feature type="compositionally biased region" description="Polar residues" evidence="1">
    <location>
        <begin position="233"/>
        <end position="247"/>
    </location>
</feature>
<dbReference type="Proteomes" id="UP000694890">
    <property type="component" value="Linkage group LG5"/>
</dbReference>
<keyword evidence="2" id="KW-0732">Signal</keyword>
<dbReference type="InterPro" id="IPR013783">
    <property type="entry name" value="Ig-like_fold"/>
</dbReference>
<organism evidence="4 5">
    <name type="scientific">Lates calcarifer</name>
    <name type="common">Barramundi</name>
    <name type="synonym">Holocentrus calcarifer</name>
    <dbReference type="NCBI Taxonomy" id="8187"/>
    <lineage>
        <taxon>Eukaryota</taxon>
        <taxon>Metazoa</taxon>
        <taxon>Chordata</taxon>
        <taxon>Craniata</taxon>
        <taxon>Vertebrata</taxon>
        <taxon>Euteleostomi</taxon>
        <taxon>Actinopterygii</taxon>
        <taxon>Neopterygii</taxon>
        <taxon>Teleostei</taxon>
        <taxon>Neoteleostei</taxon>
        <taxon>Acanthomorphata</taxon>
        <taxon>Carangaria</taxon>
        <taxon>Carangaria incertae sedis</taxon>
        <taxon>Centropomidae</taxon>
        <taxon>Lates</taxon>
    </lineage>
</organism>
<dbReference type="KEGG" id="lcf:108896455"/>
<dbReference type="Gene3D" id="2.60.40.10">
    <property type="entry name" value="Immunoglobulins"/>
    <property type="match status" value="1"/>
</dbReference>
<feature type="region of interest" description="Disordered" evidence="1">
    <location>
        <begin position="219"/>
        <end position="247"/>
    </location>
</feature>
<dbReference type="SMART" id="SM00409">
    <property type="entry name" value="IG"/>
    <property type="match status" value="1"/>
</dbReference>
<reference evidence="5" key="1">
    <citation type="submission" date="2025-08" db="UniProtKB">
        <authorList>
            <consortium name="RefSeq"/>
        </authorList>
    </citation>
    <scope>IDENTIFICATION</scope>
    <source>
        <tissue evidence="5">Brain</tissue>
    </source>
</reference>
<dbReference type="GeneID" id="108896455"/>
<evidence type="ECO:0000256" key="1">
    <source>
        <dbReference type="SAM" id="MobiDB-lite"/>
    </source>
</evidence>
<dbReference type="PROSITE" id="PS50835">
    <property type="entry name" value="IG_LIKE"/>
    <property type="match status" value="1"/>
</dbReference>
<protein>
    <submittedName>
        <fullName evidence="5">Uncharacterized protein LOC108896455</fullName>
    </submittedName>
</protein>
<evidence type="ECO:0000313" key="4">
    <source>
        <dbReference type="Proteomes" id="UP000694890"/>
    </source>
</evidence>
<proteinExistence type="predicted"/>
<dbReference type="InterPro" id="IPR036179">
    <property type="entry name" value="Ig-like_dom_sf"/>
</dbReference>
<name>A0AAJ7VFH8_LATCA</name>
<dbReference type="AlphaFoldDB" id="A0AAJ7VFH8"/>
<dbReference type="RefSeq" id="XP_018551117.1">
    <property type="nucleotide sequence ID" value="XM_018695601.2"/>
</dbReference>
<feature type="compositionally biased region" description="Basic residues" evidence="1">
    <location>
        <begin position="222"/>
        <end position="231"/>
    </location>
</feature>
<dbReference type="Pfam" id="PF07686">
    <property type="entry name" value="V-set"/>
    <property type="match status" value="1"/>
</dbReference>
<sequence length="247" mass="27998">MDGLNVFLIVFLGVVSRGHDWISGSELEVTVTPGDNITLYCDCKTSSGEYIVWFKNCSHEYQPSLVLRTRYVYRALYLVDTSDILNPFPHLSLVKNQSSGSYDLRIVNITQSNEGHYYCGTEQTVNTVSKESVYRYGNITTRILLNTYENVEHRGVCWTLLFSVCPAVALLSSLLSSLVVYQCCQKKAKEPQDEGERPDSRGQIREKLDEDVCYTALEIRQAPKRPKKKKTQSSDFSTYSAISTSRV</sequence>